<name>A0A7W6WMS5_9HYPH</name>
<keyword evidence="1" id="KW-0472">Membrane</keyword>
<evidence type="ECO:0000256" key="1">
    <source>
        <dbReference type="SAM" id="Phobius"/>
    </source>
</evidence>
<protein>
    <submittedName>
        <fullName evidence="3">Flp pilus assembly protein TadG</fullName>
    </submittedName>
</protein>
<feature type="domain" description="Putative Flp pilus-assembly TadG-like N-terminal" evidence="2">
    <location>
        <begin position="24"/>
        <end position="70"/>
    </location>
</feature>
<keyword evidence="1" id="KW-0812">Transmembrane</keyword>
<dbReference type="Pfam" id="PF13400">
    <property type="entry name" value="Tad"/>
    <property type="match status" value="1"/>
</dbReference>
<dbReference type="Proteomes" id="UP000524535">
    <property type="component" value="Unassembled WGS sequence"/>
</dbReference>
<keyword evidence="7" id="KW-1185">Reference proteome</keyword>
<organism evidence="3 6">
    <name type="scientific">Aliirhizobium cellulosilyticum</name>
    <dbReference type="NCBI Taxonomy" id="393664"/>
    <lineage>
        <taxon>Bacteria</taxon>
        <taxon>Pseudomonadati</taxon>
        <taxon>Pseudomonadota</taxon>
        <taxon>Alphaproteobacteria</taxon>
        <taxon>Hyphomicrobiales</taxon>
        <taxon>Rhizobiaceae</taxon>
        <taxon>Aliirhizobium</taxon>
    </lineage>
</organism>
<dbReference type="AlphaFoldDB" id="A0A7W6WMS5"/>
<evidence type="ECO:0000313" key="8">
    <source>
        <dbReference type="Proteomes" id="UP000576087"/>
    </source>
</evidence>
<evidence type="ECO:0000313" key="3">
    <source>
        <dbReference type="EMBL" id="MBB4346713.1"/>
    </source>
</evidence>
<evidence type="ECO:0000313" key="4">
    <source>
        <dbReference type="EMBL" id="MBB4410893.1"/>
    </source>
</evidence>
<gene>
    <name evidence="4" type="ORF">GGE31_001364</name>
    <name evidence="3" type="ORF">GGE33_000421</name>
    <name evidence="5" type="ORF">GGE35_001363</name>
</gene>
<sequence length="324" mass="34708">MCRSQSGTAAIMTILKRIADDRGGNFGMMTALMMVPLLFAGGSVIDVSTAYTQKTNMQGIADAAALAGGAVYDGTNNAAAIAKAETFLKGYKDKLPSGATYTVTMTGQNVDVAIQGKSQNSFMQLAGLSSIDVGVTSQSIAPMMPKTVKFTPTVIQGWYWKKVTIRVVRPNSTVEEVVGTVTYQPTTHDDGGQGTKTVSPSGTIDLGKYSKLVLQMDIKNDGCNIGQKASVDNKNKVTCNANTTAEYSKYNLTLRTDNPDTSYYLFVEGKQLPKGVTSPLDDILVCGKTSNHAWEDGGGWDRQDFFYTATTTCAPDGQFVRLTK</sequence>
<keyword evidence="1" id="KW-1133">Transmembrane helix</keyword>
<dbReference type="EMBL" id="JACIGY010000001">
    <property type="protein sequence ID" value="MBB4410893.1"/>
    <property type="molecule type" value="Genomic_DNA"/>
</dbReference>
<dbReference type="InterPro" id="IPR028087">
    <property type="entry name" value="Tad_N"/>
</dbReference>
<comment type="caution">
    <text evidence="3">The sequence shown here is derived from an EMBL/GenBank/DDBJ whole genome shotgun (WGS) entry which is preliminary data.</text>
</comment>
<dbReference type="RefSeq" id="WP_246435694.1">
    <property type="nucleotide sequence ID" value="NZ_JACIGW010000001.1"/>
</dbReference>
<evidence type="ECO:0000313" key="7">
    <source>
        <dbReference type="Proteomes" id="UP000524535"/>
    </source>
</evidence>
<reference evidence="6 7" key="1">
    <citation type="submission" date="2020-08" db="EMBL/GenBank/DDBJ databases">
        <title>Genomic Encyclopedia of Type Strains, Phase IV (KMG-V): Genome sequencing to study the core and pangenomes of soil and plant-associated prokaryotes.</title>
        <authorList>
            <person name="Whitman W."/>
        </authorList>
    </citation>
    <scope>NUCLEOTIDE SEQUENCE [LARGE SCALE GENOMIC DNA]</scope>
    <source>
        <strain evidence="4 7">SEMIA 444</strain>
        <strain evidence="3 6">SEMIA 448</strain>
        <strain evidence="5 8">SEMIA 452</strain>
    </source>
</reference>
<evidence type="ECO:0000259" key="2">
    <source>
        <dbReference type="Pfam" id="PF13400"/>
    </source>
</evidence>
<dbReference type="EMBL" id="JACIHM010000001">
    <property type="protein sequence ID" value="MBB4445581.1"/>
    <property type="molecule type" value="Genomic_DNA"/>
</dbReference>
<evidence type="ECO:0000313" key="6">
    <source>
        <dbReference type="Proteomes" id="UP000520770"/>
    </source>
</evidence>
<dbReference type="Proteomes" id="UP000520770">
    <property type="component" value="Unassembled WGS sequence"/>
</dbReference>
<feature type="transmembrane region" description="Helical" evidence="1">
    <location>
        <begin position="26"/>
        <end position="45"/>
    </location>
</feature>
<dbReference type="EMBL" id="JACIGW010000001">
    <property type="protein sequence ID" value="MBB4346713.1"/>
    <property type="molecule type" value="Genomic_DNA"/>
</dbReference>
<dbReference type="Proteomes" id="UP000576087">
    <property type="component" value="Unassembled WGS sequence"/>
</dbReference>
<proteinExistence type="predicted"/>
<evidence type="ECO:0000313" key="5">
    <source>
        <dbReference type="EMBL" id="MBB4445581.1"/>
    </source>
</evidence>
<accession>A0A7W6WMS5</accession>